<evidence type="ECO:0000256" key="1">
    <source>
        <dbReference type="SAM" id="MobiDB-lite"/>
    </source>
</evidence>
<evidence type="ECO:0000313" key="3">
    <source>
        <dbReference type="Proteomes" id="UP000289886"/>
    </source>
</evidence>
<feature type="region of interest" description="Disordered" evidence="1">
    <location>
        <begin position="90"/>
        <end position="190"/>
    </location>
</feature>
<name>A0A662YQB1_ACIRT</name>
<feature type="compositionally biased region" description="Polar residues" evidence="1">
    <location>
        <begin position="178"/>
        <end position="190"/>
    </location>
</feature>
<accession>A0A662YQB1</accession>
<evidence type="ECO:0000313" key="2">
    <source>
        <dbReference type="EMBL" id="RXM98777.1"/>
    </source>
</evidence>
<keyword evidence="3" id="KW-1185">Reference proteome</keyword>
<dbReference type="Proteomes" id="UP000289886">
    <property type="component" value="Unassembled WGS sequence"/>
</dbReference>
<dbReference type="AlphaFoldDB" id="A0A662YQB1"/>
<feature type="compositionally biased region" description="Low complexity" evidence="1">
    <location>
        <begin position="160"/>
        <end position="171"/>
    </location>
</feature>
<feature type="compositionally biased region" description="Polar residues" evidence="1">
    <location>
        <begin position="95"/>
        <end position="121"/>
    </location>
</feature>
<reference evidence="2 3" key="1">
    <citation type="submission" date="2019-01" db="EMBL/GenBank/DDBJ databases">
        <title>Draft Genome and Complete Hox-Cluster Characterization of the Sterlet Sturgeon (Acipenser ruthenus).</title>
        <authorList>
            <person name="Wei Q."/>
        </authorList>
    </citation>
    <scope>NUCLEOTIDE SEQUENCE [LARGE SCALE GENOMIC DNA]</scope>
    <source>
        <strain evidence="2">WHYD16114868_AA</strain>
        <tissue evidence="2">Blood</tissue>
    </source>
</reference>
<comment type="caution">
    <text evidence="2">The sequence shown here is derived from an EMBL/GenBank/DDBJ whole genome shotgun (WGS) entry which is preliminary data.</text>
</comment>
<gene>
    <name evidence="2" type="ORF">EOD39_12637</name>
</gene>
<dbReference type="EMBL" id="SCEB01000556">
    <property type="protein sequence ID" value="RXM98777.1"/>
    <property type="molecule type" value="Genomic_DNA"/>
</dbReference>
<proteinExistence type="predicted"/>
<sequence length="190" mass="18920">MEGARSEAQRLTRFVGQGSKGHVAVVDFNNRLETSIMERGEKEERVGGAIGGEKVVKYYTGFVAGGRRINGINFVLKERGEIMAAGSSIFLGSGNRKSGSDTAANNKSPSDGEQASPTDGEQASPGDGEQASPGDGELASPGDGELASPGDGELASPGDAGCAAPGSAGFAAPGGAGQSRSGPSGVSSIM</sequence>
<protein>
    <submittedName>
        <fullName evidence="2">Uncharacterized protein</fullName>
    </submittedName>
</protein>
<organism evidence="2 3">
    <name type="scientific">Acipenser ruthenus</name>
    <name type="common">Sterlet sturgeon</name>
    <dbReference type="NCBI Taxonomy" id="7906"/>
    <lineage>
        <taxon>Eukaryota</taxon>
        <taxon>Metazoa</taxon>
        <taxon>Chordata</taxon>
        <taxon>Craniata</taxon>
        <taxon>Vertebrata</taxon>
        <taxon>Euteleostomi</taxon>
        <taxon>Actinopterygii</taxon>
        <taxon>Chondrostei</taxon>
        <taxon>Acipenseriformes</taxon>
        <taxon>Acipenseridae</taxon>
        <taxon>Acipenser</taxon>
    </lineage>
</organism>